<name>A0A2T0U8E6_9ACTN</name>
<proteinExistence type="predicted"/>
<gene>
    <name evidence="2" type="ORF">B0I28_11547</name>
</gene>
<feature type="compositionally biased region" description="Basic and acidic residues" evidence="1">
    <location>
        <begin position="39"/>
        <end position="49"/>
    </location>
</feature>
<evidence type="ECO:0000256" key="1">
    <source>
        <dbReference type="SAM" id="MobiDB-lite"/>
    </source>
</evidence>
<dbReference type="Proteomes" id="UP000238176">
    <property type="component" value="Unassembled WGS sequence"/>
</dbReference>
<organism evidence="2 3">
    <name type="scientific">Glycomyces artemisiae</name>
    <dbReference type="NCBI Taxonomy" id="1076443"/>
    <lineage>
        <taxon>Bacteria</taxon>
        <taxon>Bacillati</taxon>
        <taxon>Actinomycetota</taxon>
        <taxon>Actinomycetes</taxon>
        <taxon>Glycomycetales</taxon>
        <taxon>Glycomycetaceae</taxon>
        <taxon>Glycomyces</taxon>
    </lineage>
</organism>
<dbReference type="EMBL" id="PVTJ01000015">
    <property type="protein sequence ID" value="PRY54193.1"/>
    <property type="molecule type" value="Genomic_DNA"/>
</dbReference>
<evidence type="ECO:0000313" key="2">
    <source>
        <dbReference type="EMBL" id="PRY54193.1"/>
    </source>
</evidence>
<protein>
    <submittedName>
        <fullName evidence="2">Uncharacterized protein</fullName>
    </submittedName>
</protein>
<keyword evidence="3" id="KW-1185">Reference proteome</keyword>
<reference evidence="2 3" key="1">
    <citation type="submission" date="2018-03" db="EMBL/GenBank/DDBJ databases">
        <title>Genomic Encyclopedia of Type Strains, Phase III (KMG-III): the genomes of soil and plant-associated and newly described type strains.</title>
        <authorList>
            <person name="Whitman W."/>
        </authorList>
    </citation>
    <scope>NUCLEOTIDE SEQUENCE [LARGE SCALE GENOMIC DNA]</scope>
    <source>
        <strain evidence="2 3">CGMCC 4.7067</strain>
    </source>
</reference>
<sequence length="86" mass="9453">MTTSATIPEAIVSRWSRPAISSQCGRGIENHSRTYGSDVNDRAATENHAHPTTRFARLARSGSVRRSQRPKAMPRTAMMQKAANAE</sequence>
<comment type="caution">
    <text evidence="2">The sequence shown here is derived from an EMBL/GenBank/DDBJ whole genome shotgun (WGS) entry which is preliminary data.</text>
</comment>
<feature type="region of interest" description="Disordered" evidence="1">
    <location>
        <begin position="22"/>
        <end position="86"/>
    </location>
</feature>
<evidence type="ECO:0000313" key="3">
    <source>
        <dbReference type="Proteomes" id="UP000238176"/>
    </source>
</evidence>
<accession>A0A2T0U8E6</accession>
<dbReference type="AlphaFoldDB" id="A0A2T0U8E6"/>